<name>A0AA35VUT1_GEOBA</name>
<evidence type="ECO:0000256" key="6">
    <source>
        <dbReference type="ARBA" id="ARBA00023136"/>
    </source>
</evidence>
<feature type="non-terminal residue" evidence="14">
    <location>
        <position position="1"/>
    </location>
</feature>
<feature type="signal peptide" evidence="11">
    <location>
        <begin position="1"/>
        <end position="18"/>
    </location>
</feature>
<accession>A0AA35VUT1</accession>
<feature type="transmembrane region" description="Helical" evidence="10">
    <location>
        <begin position="217"/>
        <end position="238"/>
    </location>
</feature>
<keyword evidence="4" id="KW-0677">Repeat</keyword>
<dbReference type="Pfam" id="PF00571">
    <property type="entry name" value="CBS"/>
    <property type="match status" value="1"/>
</dbReference>
<evidence type="ECO:0000256" key="11">
    <source>
        <dbReference type="SAM" id="SignalP"/>
    </source>
</evidence>
<keyword evidence="3 8" id="KW-0812">Transmembrane</keyword>
<feature type="domain" description="CBS" evidence="12">
    <location>
        <begin position="422"/>
        <end position="488"/>
    </location>
</feature>
<feature type="compositionally biased region" description="Basic and acidic residues" evidence="9">
    <location>
        <begin position="718"/>
        <end position="729"/>
    </location>
</feature>
<evidence type="ECO:0000256" key="2">
    <source>
        <dbReference type="ARBA" id="ARBA00010484"/>
    </source>
</evidence>
<evidence type="ECO:0000256" key="1">
    <source>
        <dbReference type="ARBA" id="ARBA00004141"/>
    </source>
</evidence>
<dbReference type="GO" id="GO:0032026">
    <property type="term" value="P:response to magnesium ion"/>
    <property type="evidence" value="ECO:0007669"/>
    <property type="project" value="UniProtKB-ARBA"/>
</dbReference>
<dbReference type="PROSITE" id="PS51371">
    <property type="entry name" value="CBS"/>
    <property type="match status" value="1"/>
</dbReference>
<dbReference type="Proteomes" id="UP001174909">
    <property type="component" value="Unassembled WGS sequence"/>
</dbReference>
<dbReference type="GO" id="GO:0005886">
    <property type="term" value="C:plasma membrane"/>
    <property type="evidence" value="ECO:0007669"/>
    <property type="project" value="TreeGrafter"/>
</dbReference>
<dbReference type="GO" id="GO:1905941">
    <property type="term" value="P:positive regulation of gonad development"/>
    <property type="evidence" value="ECO:0007669"/>
    <property type="project" value="UniProtKB-ARBA"/>
</dbReference>
<dbReference type="PANTHER" id="PTHR12064:SF94">
    <property type="entry name" value="UNEXTENDED PROTEIN"/>
    <property type="match status" value="1"/>
</dbReference>
<feature type="compositionally biased region" description="Low complexity" evidence="9">
    <location>
        <begin position="739"/>
        <end position="755"/>
    </location>
</feature>
<feature type="region of interest" description="Disordered" evidence="9">
    <location>
        <begin position="496"/>
        <end position="521"/>
    </location>
</feature>
<sequence>YLLCLLGGLLPFARVSYAAGSGPSVPGSPSLVVYRPKFVERSTQDGAFVISTGQEAELLLYGENFTNETTLWLTNKLSCFEGEPGGELHSLGQLHVSSEDGKRAKITFPALNILGEYHFCLSDIEASQSAVLQGNGEDPTLKLVIADGGSSSESPLLPLPANIVLLLVLILLSGTFSGLNLGLMSLDPTTLKLVMESGSGRQKIYAKLIYRVRRYGNYLLCTLLLGNVLVNNTLTILLDSVLGSGLYAVIASTVAIVIFGEIVPQAICSRHALTIGAYTIWLTYIFMALTFPLSFPISLILHFILGKEIGAVYTRNELLGLLKVTEDHHGIGKDEVQIISGALKFKEKTAEDVMTNFEYVYCLDIQSVLDFRTIREIYDSGFSRIPVYEETKSNIVGVLYAKDLAFVDPDDEMPLKQVLNFYNRELTSVYNDTKLDELLEQFAGGQCHLAVVNIVVQEGSGDPQLQVVGVVTLEDIVEEILQLEIVDETDRIMDNRSQKPRQRNQVDVGGFMGDSPRDRPHMSSQQRLAVYQFLSSSVEAFKSGKILPGILRRLLLQDVVRQYTQEEIQARNVTLYRINIPTSSFTLVLEGHVEVEVGKEGMKFEAGPFHHFGVQALELADSGSGDYVPDFTVRPVSDCVLLMISCNQYLDARKATKFQKTKDQESPAASLFSNHTSPLSSRVEGSVSAPGKLVNGRASRSGTSVKSVPKRLRMGGRQSDREESHRLLLEEDEEDEQVLPSALMSPSSSDGGSSARVTVVEVEMYGVDGGRAEDSSTEPLPDETPHSAADYTPL</sequence>
<dbReference type="AlphaFoldDB" id="A0AA35VUT1"/>
<dbReference type="GO" id="GO:0040018">
    <property type="term" value="P:positive regulation of multicellular organism growth"/>
    <property type="evidence" value="ECO:0007669"/>
    <property type="project" value="UniProtKB-ARBA"/>
</dbReference>
<comment type="caution">
    <text evidence="14">The sequence shown here is derived from an EMBL/GenBank/DDBJ whole genome shotgun (WGS) entry which is preliminary data.</text>
</comment>
<feature type="chain" id="PRO_5041454875" evidence="11">
    <location>
        <begin position="19"/>
        <end position="794"/>
    </location>
</feature>
<keyword evidence="11" id="KW-0732">Signal</keyword>
<dbReference type="GO" id="GO:0022857">
    <property type="term" value="F:transmembrane transporter activity"/>
    <property type="evidence" value="ECO:0007669"/>
    <property type="project" value="TreeGrafter"/>
</dbReference>
<dbReference type="InterPro" id="IPR018490">
    <property type="entry name" value="cNMP-bd_dom_sf"/>
</dbReference>
<feature type="region of interest" description="Disordered" evidence="9">
    <location>
        <begin position="661"/>
        <end position="794"/>
    </location>
</feature>
<feature type="domain" description="CNNM transmembrane" evidence="13">
    <location>
        <begin position="155"/>
        <end position="335"/>
    </location>
</feature>
<dbReference type="GO" id="GO:0010960">
    <property type="term" value="P:magnesium ion homeostasis"/>
    <property type="evidence" value="ECO:0007669"/>
    <property type="project" value="InterPro"/>
</dbReference>
<protein>
    <submittedName>
        <fullName evidence="14">Metal transporter CNNM2</fullName>
    </submittedName>
</protein>
<dbReference type="InterPro" id="IPR000644">
    <property type="entry name" value="CBS_dom"/>
</dbReference>
<evidence type="ECO:0000256" key="7">
    <source>
        <dbReference type="PROSITE-ProRule" id="PRU00703"/>
    </source>
</evidence>
<comment type="similarity">
    <text evidence="2">Belongs to the ACDP family.</text>
</comment>
<evidence type="ECO:0000259" key="13">
    <source>
        <dbReference type="PROSITE" id="PS51846"/>
    </source>
</evidence>
<evidence type="ECO:0000256" key="4">
    <source>
        <dbReference type="ARBA" id="ARBA00022737"/>
    </source>
</evidence>
<dbReference type="Pfam" id="PF01595">
    <property type="entry name" value="CNNM"/>
    <property type="match status" value="1"/>
</dbReference>
<dbReference type="CDD" id="cd04590">
    <property type="entry name" value="CBS_pair_CorC_HlyC_assoc"/>
    <property type="match status" value="1"/>
</dbReference>
<dbReference type="Gene3D" id="3.10.580.10">
    <property type="entry name" value="CBS-domain"/>
    <property type="match status" value="1"/>
</dbReference>
<organism evidence="14 15">
    <name type="scientific">Geodia barretti</name>
    <name type="common">Barrett's horny sponge</name>
    <dbReference type="NCBI Taxonomy" id="519541"/>
    <lineage>
        <taxon>Eukaryota</taxon>
        <taxon>Metazoa</taxon>
        <taxon>Porifera</taxon>
        <taxon>Demospongiae</taxon>
        <taxon>Heteroscleromorpha</taxon>
        <taxon>Tetractinellida</taxon>
        <taxon>Astrophorina</taxon>
        <taxon>Geodiidae</taxon>
        <taxon>Geodia</taxon>
    </lineage>
</organism>
<proteinExistence type="inferred from homology"/>
<feature type="transmembrane region" description="Helical" evidence="10">
    <location>
        <begin position="163"/>
        <end position="183"/>
    </location>
</feature>
<evidence type="ECO:0000256" key="3">
    <source>
        <dbReference type="ARBA" id="ARBA00022692"/>
    </source>
</evidence>
<reference evidence="14" key="1">
    <citation type="submission" date="2023-03" db="EMBL/GenBank/DDBJ databases">
        <authorList>
            <person name="Steffen K."/>
            <person name="Cardenas P."/>
        </authorList>
    </citation>
    <scope>NUCLEOTIDE SEQUENCE</scope>
</reference>
<gene>
    <name evidence="14" type="ORF">GBAR_LOCUS1233</name>
</gene>
<keyword evidence="5 8" id="KW-1133">Transmembrane helix</keyword>
<dbReference type="PROSITE" id="PS51846">
    <property type="entry name" value="CNNM"/>
    <property type="match status" value="1"/>
</dbReference>
<dbReference type="InterPro" id="IPR002550">
    <property type="entry name" value="CNNM"/>
</dbReference>
<evidence type="ECO:0000313" key="15">
    <source>
        <dbReference type="Proteomes" id="UP001174909"/>
    </source>
</evidence>
<keyword evidence="6 8" id="KW-0472">Membrane</keyword>
<dbReference type="EMBL" id="CASHTH010000187">
    <property type="protein sequence ID" value="CAI7993259.1"/>
    <property type="molecule type" value="Genomic_DNA"/>
</dbReference>
<dbReference type="InterPro" id="IPR045095">
    <property type="entry name" value="ACDP"/>
</dbReference>
<feature type="compositionally biased region" description="Polar residues" evidence="9">
    <location>
        <begin position="671"/>
        <end position="680"/>
    </location>
</feature>
<evidence type="ECO:0000256" key="5">
    <source>
        <dbReference type="ARBA" id="ARBA00022989"/>
    </source>
</evidence>
<evidence type="ECO:0000313" key="14">
    <source>
        <dbReference type="EMBL" id="CAI7993259.1"/>
    </source>
</evidence>
<evidence type="ECO:0000256" key="8">
    <source>
        <dbReference type="PROSITE-ProRule" id="PRU01193"/>
    </source>
</evidence>
<dbReference type="Pfam" id="PF25562">
    <property type="entry name" value="CNBH_CNNM2_C"/>
    <property type="match status" value="1"/>
</dbReference>
<dbReference type="InterPro" id="IPR046342">
    <property type="entry name" value="CBS_dom_sf"/>
</dbReference>
<dbReference type="SUPFAM" id="SSF54631">
    <property type="entry name" value="CBS-domain pair"/>
    <property type="match status" value="1"/>
</dbReference>
<comment type="subcellular location">
    <subcellularLocation>
        <location evidence="1">Membrane</location>
        <topology evidence="1">Multi-pass membrane protein</topology>
    </subcellularLocation>
</comment>
<dbReference type="SUPFAM" id="SSF51206">
    <property type="entry name" value="cAMP-binding domain-like"/>
    <property type="match status" value="1"/>
</dbReference>
<evidence type="ECO:0000259" key="12">
    <source>
        <dbReference type="PROSITE" id="PS51371"/>
    </source>
</evidence>
<dbReference type="InterPro" id="IPR044751">
    <property type="entry name" value="Ion_transp-like_CBS"/>
</dbReference>
<keyword evidence="15" id="KW-1185">Reference proteome</keyword>
<evidence type="ECO:0000256" key="10">
    <source>
        <dbReference type="SAM" id="Phobius"/>
    </source>
</evidence>
<keyword evidence="7" id="KW-0129">CBS domain</keyword>
<dbReference type="PANTHER" id="PTHR12064">
    <property type="entry name" value="METAL TRANSPORTER CNNM"/>
    <property type="match status" value="1"/>
</dbReference>
<feature type="transmembrane region" description="Helical" evidence="10">
    <location>
        <begin position="275"/>
        <end position="305"/>
    </location>
</feature>
<dbReference type="FunFam" id="3.10.580.10:FF:000006">
    <property type="entry name" value="DUF21 and CBS domain protein"/>
    <property type="match status" value="1"/>
</dbReference>
<evidence type="ECO:0000256" key="9">
    <source>
        <dbReference type="SAM" id="MobiDB-lite"/>
    </source>
</evidence>
<feature type="transmembrane region" description="Helical" evidence="10">
    <location>
        <begin position="244"/>
        <end position="263"/>
    </location>
</feature>
<dbReference type="GO" id="GO:0008340">
    <property type="term" value="P:determination of adult lifespan"/>
    <property type="evidence" value="ECO:0007669"/>
    <property type="project" value="UniProtKB-ARBA"/>
</dbReference>